<proteinExistence type="predicted"/>
<dbReference type="Proteomes" id="UP000634136">
    <property type="component" value="Unassembled WGS sequence"/>
</dbReference>
<reference evidence="1" key="1">
    <citation type="submission" date="2020-09" db="EMBL/GenBank/DDBJ databases">
        <title>Genome-Enabled Discovery of Anthraquinone Biosynthesis in Senna tora.</title>
        <authorList>
            <person name="Kang S.-H."/>
            <person name="Pandey R.P."/>
            <person name="Lee C.-M."/>
            <person name="Sim J.-S."/>
            <person name="Jeong J.-T."/>
            <person name="Choi B.-S."/>
            <person name="Jung M."/>
            <person name="Ginzburg D."/>
            <person name="Zhao K."/>
            <person name="Won S.Y."/>
            <person name="Oh T.-J."/>
            <person name="Yu Y."/>
            <person name="Kim N.-H."/>
            <person name="Lee O.R."/>
            <person name="Lee T.-H."/>
            <person name="Bashyal P."/>
            <person name="Kim T.-S."/>
            <person name="Lee W.-H."/>
            <person name="Kawkins C."/>
            <person name="Kim C.-K."/>
            <person name="Kim J.S."/>
            <person name="Ahn B.O."/>
            <person name="Rhee S.Y."/>
            <person name="Sohng J.K."/>
        </authorList>
    </citation>
    <scope>NUCLEOTIDE SEQUENCE</scope>
    <source>
        <tissue evidence="1">Leaf</tissue>
    </source>
</reference>
<gene>
    <name evidence="1" type="ORF">G2W53_031501</name>
</gene>
<name>A0A834TAW9_9FABA</name>
<dbReference type="AlphaFoldDB" id="A0A834TAW9"/>
<dbReference type="EMBL" id="JAAIUW010000009">
    <property type="protein sequence ID" value="KAF7817532.1"/>
    <property type="molecule type" value="Genomic_DNA"/>
</dbReference>
<organism evidence="1 2">
    <name type="scientific">Senna tora</name>
    <dbReference type="NCBI Taxonomy" id="362788"/>
    <lineage>
        <taxon>Eukaryota</taxon>
        <taxon>Viridiplantae</taxon>
        <taxon>Streptophyta</taxon>
        <taxon>Embryophyta</taxon>
        <taxon>Tracheophyta</taxon>
        <taxon>Spermatophyta</taxon>
        <taxon>Magnoliopsida</taxon>
        <taxon>eudicotyledons</taxon>
        <taxon>Gunneridae</taxon>
        <taxon>Pentapetalae</taxon>
        <taxon>rosids</taxon>
        <taxon>fabids</taxon>
        <taxon>Fabales</taxon>
        <taxon>Fabaceae</taxon>
        <taxon>Caesalpinioideae</taxon>
        <taxon>Cassia clade</taxon>
        <taxon>Senna</taxon>
    </lineage>
</organism>
<sequence length="211" mass="23839">MREEVPNLFNHGTVLEDVDYILVTIVTKGTGVERMLLLMDGGKRTERRFQFQFPSASTMSATLTSSSPTLRRPSMRLLIGPPEAQLSNQNLVLKQELRITFEPLSAQSFPKSNPLPIIDEPHDLRLSLRPHSFAQGALFSSSNLQYNLVRKAVFLSLAFVIPRPPNSLGRQTVFQLIRCSFRFTAEEPQRKSLLTLSIMLHVAAGRTRDYI</sequence>
<evidence type="ECO:0000313" key="1">
    <source>
        <dbReference type="EMBL" id="KAF7817532.1"/>
    </source>
</evidence>
<protein>
    <submittedName>
        <fullName evidence="1">Putative ribonuclease H protein</fullName>
    </submittedName>
</protein>
<comment type="caution">
    <text evidence="1">The sequence shown here is derived from an EMBL/GenBank/DDBJ whole genome shotgun (WGS) entry which is preliminary data.</text>
</comment>
<accession>A0A834TAW9</accession>
<keyword evidence="2" id="KW-1185">Reference proteome</keyword>
<evidence type="ECO:0000313" key="2">
    <source>
        <dbReference type="Proteomes" id="UP000634136"/>
    </source>
</evidence>